<sequence length="32" mass="3583">WIPDSYANSSYRSFRKSSIASKNSDVTATVIM</sequence>
<name>A0A1A8BMP0_NOTKA</name>
<dbReference type="AlphaFoldDB" id="A0A1A8BMP0"/>
<evidence type="ECO:0000313" key="1">
    <source>
        <dbReference type="EMBL" id="SBP68439.1"/>
    </source>
</evidence>
<organism evidence="1">
    <name type="scientific">Nothobranchius kadleci</name>
    <name type="common">African annual killifish</name>
    <dbReference type="NCBI Taxonomy" id="1051664"/>
    <lineage>
        <taxon>Eukaryota</taxon>
        <taxon>Metazoa</taxon>
        <taxon>Chordata</taxon>
        <taxon>Craniata</taxon>
        <taxon>Vertebrata</taxon>
        <taxon>Euteleostomi</taxon>
        <taxon>Actinopterygii</taxon>
        <taxon>Neopterygii</taxon>
        <taxon>Teleostei</taxon>
        <taxon>Neoteleostei</taxon>
        <taxon>Acanthomorphata</taxon>
        <taxon>Ovalentaria</taxon>
        <taxon>Atherinomorphae</taxon>
        <taxon>Cyprinodontiformes</taxon>
        <taxon>Nothobranchiidae</taxon>
        <taxon>Nothobranchius</taxon>
    </lineage>
</organism>
<accession>A0A1A8BMP0</accession>
<gene>
    <name evidence="1" type="primary">Nfu_g_1_001793</name>
</gene>
<feature type="non-terminal residue" evidence="1">
    <location>
        <position position="1"/>
    </location>
</feature>
<protein>
    <submittedName>
        <fullName evidence="1">Uncharacterized protein</fullName>
    </submittedName>
</protein>
<reference evidence="1" key="2">
    <citation type="submission" date="2016-06" db="EMBL/GenBank/DDBJ databases">
        <title>The genome of a short-lived fish provides insights into sex chromosome evolution and the genetic control of aging.</title>
        <authorList>
            <person name="Reichwald K."/>
            <person name="Felder M."/>
            <person name="Petzold A."/>
            <person name="Koch P."/>
            <person name="Groth M."/>
            <person name="Platzer M."/>
        </authorList>
    </citation>
    <scope>NUCLEOTIDE SEQUENCE</scope>
    <source>
        <tissue evidence="1">Brain</tissue>
    </source>
</reference>
<reference evidence="1" key="1">
    <citation type="submission" date="2016-05" db="EMBL/GenBank/DDBJ databases">
        <authorList>
            <person name="Lavstsen T."/>
            <person name="Jespersen J.S."/>
        </authorList>
    </citation>
    <scope>NUCLEOTIDE SEQUENCE</scope>
    <source>
        <tissue evidence="1">Brain</tissue>
    </source>
</reference>
<proteinExistence type="predicted"/>
<dbReference type="EMBL" id="HADZ01004498">
    <property type="protein sequence ID" value="SBP68439.1"/>
    <property type="molecule type" value="Transcribed_RNA"/>
</dbReference>